<dbReference type="InterPro" id="IPR015035">
    <property type="entry name" value="DUF1918"/>
</dbReference>
<reference evidence="2 3" key="1">
    <citation type="submission" date="2020-04" db="EMBL/GenBank/DDBJ databases">
        <title>Novel species.</title>
        <authorList>
            <person name="Teo W.F.A."/>
            <person name="Lipun K."/>
            <person name="Srisuk N."/>
            <person name="Duangmal K."/>
        </authorList>
    </citation>
    <scope>NUCLEOTIDE SEQUENCE [LARGE SCALE GENOMIC DNA]</scope>
    <source>
        <strain evidence="2 3">K13G38</strain>
    </source>
</reference>
<dbReference type="Gene3D" id="2.30.30.440">
    <property type="entry name" value="Domain of unknown function DUF1918"/>
    <property type="match status" value="1"/>
</dbReference>
<name>A0ABX1J0B7_9PSEU</name>
<protein>
    <submittedName>
        <fullName evidence="2">DUF1918 domain-containing protein</fullName>
    </submittedName>
</protein>
<evidence type="ECO:0000313" key="2">
    <source>
        <dbReference type="EMBL" id="NKQ51805.1"/>
    </source>
</evidence>
<dbReference type="SUPFAM" id="SSF50118">
    <property type="entry name" value="Cell growth inhibitor/plasmid maintenance toxic component"/>
    <property type="match status" value="1"/>
</dbReference>
<comment type="caution">
    <text evidence="2">The sequence shown here is derived from an EMBL/GenBank/DDBJ whole genome shotgun (WGS) entry which is preliminary data.</text>
</comment>
<gene>
    <name evidence="2" type="ORF">HFP15_02795</name>
</gene>
<dbReference type="Proteomes" id="UP000715441">
    <property type="component" value="Unassembled WGS sequence"/>
</dbReference>
<feature type="domain" description="DUF1918" evidence="1">
    <location>
        <begin position="1"/>
        <end position="58"/>
    </location>
</feature>
<evidence type="ECO:0000313" key="3">
    <source>
        <dbReference type="Proteomes" id="UP000715441"/>
    </source>
</evidence>
<keyword evidence="3" id="KW-1185">Reference proteome</keyword>
<proteinExistence type="predicted"/>
<sequence>MRARVGDWIVVKSRTVGAAEQRGRVMEVASPEGAPPYVVRWVHDDHVSIFFPGADAQVLTPEEVAAADERQRTRFQAVQREISLTAHGKHAS</sequence>
<dbReference type="Pfam" id="PF08940">
    <property type="entry name" value="DUF1918"/>
    <property type="match status" value="1"/>
</dbReference>
<evidence type="ECO:0000259" key="1">
    <source>
        <dbReference type="Pfam" id="PF08940"/>
    </source>
</evidence>
<dbReference type="EMBL" id="JAAXLS010000001">
    <property type="protein sequence ID" value="NKQ51805.1"/>
    <property type="molecule type" value="Genomic_DNA"/>
</dbReference>
<dbReference type="RefSeq" id="WP_168510981.1">
    <property type="nucleotide sequence ID" value="NZ_JAAXLS010000001.1"/>
</dbReference>
<organism evidence="2 3">
    <name type="scientific">Amycolatopsis acididurans</name>
    <dbReference type="NCBI Taxonomy" id="2724524"/>
    <lineage>
        <taxon>Bacteria</taxon>
        <taxon>Bacillati</taxon>
        <taxon>Actinomycetota</taxon>
        <taxon>Actinomycetes</taxon>
        <taxon>Pseudonocardiales</taxon>
        <taxon>Pseudonocardiaceae</taxon>
        <taxon>Amycolatopsis</taxon>
    </lineage>
</organism>
<accession>A0ABX1J0B7</accession>